<keyword evidence="10 12" id="KW-0739">Sodium transport</keyword>
<dbReference type="GO" id="GO:0015280">
    <property type="term" value="F:ligand-gated sodium channel activity"/>
    <property type="evidence" value="ECO:0007669"/>
    <property type="project" value="TreeGrafter"/>
</dbReference>
<comment type="subcellular location">
    <subcellularLocation>
        <location evidence="1">Membrane</location>
        <topology evidence="1">Multi-pass membrane protein</topology>
    </subcellularLocation>
</comment>
<keyword evidence="4 12" id="KW-0894">Sodium channel</keyword>
<evidence type="ECO:0000256" key="6">
    <source>
        <dbReference type="ARBA" id="ARBA00022989"/>
    </source>
</evidence>
<evidence type="ECO:0000313" key="14">
    <source>
        <dbReference type="Proteomes" id="UP000515204"/>
    </source>
</evidence>
<feature type="transmembrane region" description="Helical" evidence="13">
    <location>
        <begin position="61"/>
        <end position="82"/>
    </location>
</feature>
<comment type="similarity">
    <text evidence="2 12">Belongs to the amiloride-sensitive sodium channel (TC 1.A.6) family.</text>
</comment>
<evidence type="ECO:0000256" key="11">
    <source>
        <dbReference type="ARBA" id="ARBA00023303"/>
    </source>
</evidence>
<evidence type="ECO:0000256" key="3">
    <source>
        <dbReference type="ARBA" id="ARBA00022448"/>
    </source>
</evidence>
<evidence type="ECO:0000256" key="12">
    <source>
        <dbReference type="RuleBase" id="RU000679"/>
    </source>
</evidence>
<proteinExistence type="inferred from homology"/>
<evidence type="ECO:0000256" key="7">
    <source>
        <dbReference type="ARBA" id="ARBA00023053"/>
    </source>
</evidence>
<dbReference type="Gene3D" id="1.10.287.770">
    <property type="entry name" value="YojJ-like"/>
    <property type="match status" value="1"/>
</dbReference>
<organism evidence="14 15">
    <name type="scientific">Dinoponera quadriceps</name>
    <name type="common">South American ant</name>
    <dbReference type="NCBI Taxonomy" id="609295"/>
    <lineage>
        <taxon>Eukaryota</taxon>
        <taxon>Metazoa</taxon>
        <taxon>Ecdysozoa</taxon>
        <taxon>Arthropoda</taxon>
        <taxon>Hexapoda</taxon>
        <taxon>Insecta</taxon>
        <taxon>Pterygota</taxon>
        <taxon>Neoptera</taxon>
        <taxon>Endopterygota</taxon>
        <taxon>Hymenoptera</taxon>
        <taxon>Apocrita</taxon>
        <taxon>Aculeata</taxon>
        <taxon>Formicoidea</taxon>
        <taxon>Formicidae</taxon>
        <taxon>Ponerinae</taxon>
        <taxon>Ponerini</taxon>
        <taxon>Dinoponera</taxon>
    </lineage>
</organism>
<dbReference type="PRINTS" id="PR01078">
    <property type="entry name" value="AMINACHANNEL"/>
</dbReference>
<evidence type="ECO:0000256" key="9">
    <source>
        <dbReference type="ARBA" id="ARBA00023136"/>
    </source>
</evidence>
<keyword evidence="7" id="KW-0915">Sodium</keyword>
<reference evidence="15" key="1">
    <citation type="submission" date="2025-08" db="UniProtKB">
        <authorList>
            <consortium name="RefSeq"/>
        </authorList>
    </citation>
    <scope>IDENTIFICATION</scope>
</reference>
<dbReference type="Pfam" id="PF00858">
    <property type="entry name" value="ASC"/>
    <property type="match status" value="1"/>
</dbReference>
<dbReference type="KEGG" id="dqu:106750133"/>
<keyword evidence="11 12" id="KW-0407">Ion channel</keyword>
<name>A0A6P3Y5Z5_DINQU</name>
<gene>
    <name evidence="15" type="primary">LOC106750133</name>
</gene>
<evidence type="ECO:0000256" key="13">
    <source>
        <dbReference type="SAM" id="Phobius"/>
    </source>
</evidence>
<keyword evidence="8 12" id="KW-0406">Ion transport</keyword>
<dbReference type="Proteomes" id="UP000515204">
    <property type="component" value="Unplaced"/>
</dbReference>
<evidence type="ECO:0000256" key="4">
    <source>
        <dbReference type="ARBA" id="ARBA00022461"/>
    </source>
</evidence>
<dbReference type="InterPro" id="IPR001873">
    <property type="entry name" value="ENaC"/>
</dbReference>
<keyword evidence="6 13" id="KW-1133">Transmembrane helix</keyword>
<dbReference type="PANTHER" id="PTHR11690:SF237">
    <property type="entry name" value="PICKPOCKET 16-RELATED"/>
    <property type="match status" value="1"/>
</dbReference>
<dbReference type="GeneID" id="106750133"/>
<keyword evidence="3 12" id="KW-0813">Transport</keyword>
<keyword evidence="9 13" id="KW-0472">Membrane</keyword>
<evidence type="ECO:0000256" key="1">
    <source>
        <dbReference type="ARBA" id="ARBA00004141"/>
    </source>
</evidence>
<sequence>MKSHGDKKARLEDLKRGYYRCLTLNVKKYLNGWFYVYCKNTSLHGFRYITVDGSTVFESTLWSMVCVSAITFCVVLMLRLWANYSRNPIATTIDTSNLIWDLPFPAVTVCNNNKIYRPHADIIAKQLWMNGITLNETERFFSSLLRLVRPNKVLIDNTTAKNILEILGMTVDMLMNKLMQPCSALLVKCAWLGQLYDCDKIFKKVKSKEGFCCAFNFHHGLKHRYDDDELDQPEVHENSTDFNVTFEYQPGVRRILKAPGSGRDMGLAVALNIDRYNYKGSVRPYVGASILIHDPIDFPDIGAQIASVPPSHVLAISVSGTSIKSMDNMRDLPREKRLCLFDNEIPGEGHYSFQSCVSDCIAKSYQTQCGCLPFYYPETHIGVRTCYLTDVDCILARRGKSLSGEDRASKKTCKGCLPQCSDIMYSIDAEGVKMDVNVGYESELTHGLDLDNISIVYVFFGDISYVEYRKESILSWDGLLASFGGIFGLCLGGSVMSVIELVYLLVREFFKVRKSQTEQSRGKSLPPAAEVFLSIPTEKIQLQKPRNYRDAVDKRVDVSWYQPSLQRHKRMDFDDAYNKRVKF</sequence>
<dbReference type="GO" id="GO:0005886">
    <property type="term" value="C:plasma membrane"/>
    <property type="evidence" value="ECO:0007669"/>
    <property type="project" value="TreeGrafter"/>
</dbReference>
<evidence type="ECO:0000256" key="2">
    <source>
        <dbReference type="ARBA" id="ARBA00007193"/>
    </source>
</evidence>
<keyword evidence="14" id="KW-1185">Reference proteome</keyword>
<dbReference type="PANTHER" id="PTHR11690">
    <property type="entry name" value="AMILORIDE-SENSITIVE SODIUM CHANNEL-RELATED"/>
    <property type="match status" value="1"/>
</dbReference>
<dbReference type="RefSeq" id="XP_014485728.1">
    <property type="nucleotide sequence ID" value="XM_014630242.1"/>
</dbReference>
<keyword evidence="5 12" id="KW-0812">Transmembrane</keyword>
<evidence type="ECO:0000256" key="5">
    <source>
        <dbReference type="ARBA" id="ARBA00022692"/>
    </source>
</evidence>
<evidence type="ECO:0000256" key="8">
    <source>
        <dbReference type="ARBA" id="ARBA00023065"/>
    </source>
</evidence>
<feature type="transmembrane region" description="Helical" evidence="13">
    <location>
        <begin position="479"/>
        <end position="506"/>
    </location>
</feature>
<dbReference type="AlphaFoldDB" id="A0A6P3Y5Z5"/>
<protein>
    <submittedName>
        <fullName evidence="15">Pickpocket protein 28</fullName>
    </submittedName>
</protein>
<evidence type="ECO:0000256" key="10">
    <source>
        <dbReference type="ARBA" id="ARBA00023201"/>
    </source>
</evidence>
<dbReference type="OrthoDB" id="6021021at2759"/>
<evidence type="ECO:0000313" key="15">
    <source>
        <dbReference type="RefSeq" id="XP_014485728.1"/>
    </source>
</evidence>
<accession>A0A6P3Y5Z5</accession>
<dbReference type="Gene3D" id="2.60.470.10">
    <property type="entry name" value="Acid-sensing ion channels like domains"/>
    <property type="match status" value="1"/>
</dbReference>